<evidence type="ECO:0000256" key="7">
    <source>
        <dbReference type="ARBA" id="ARBA00039058"/>
    </source>
</evidence>
<proteinExistence type="inferred from homology"/>
<dbReference type="RefSeq" id="WP_014107118.1">
    <property type="nucleotide sequence ID" value="NC_016041.1"/>
</dbReference>
<dbReference type="SMART" id="SM00563">
    <property type="entry name" value="PlsC"/>
    <property type="match status" value="1"/>
</dbReference>
<evidence type="ECO:0000259" key="11">
    <source>
        <dbReference type="SMART" id="SM00563"/>
    </source>
</evidence>
<dbReference type="eggNOG" id="COG3176">
    <property type="taxonomic scope" value="Bacteria"/>
</dbReference>
<evidence type="ECO:0000256" key="5">
    <source>
        <dbReference type="ARBA" id="ARBA00023315"/>
    </source>
</evidence>
<evidence type="ECO:0000256" key="10">
    <source>
        <dbReference type="ARBA" id="ARBA00047785"/>
    </source>
</evidence>
<dbReference type="KEGG" id="gni:GNIT_0085"/>
<dbReference type="Proteomes" id="UP000009282">
    <property type="component" value="Chromosome"/>
</dbReference>
<protein>
    <recommendedName>
        <fullName evidence="8">L-ornithine N(alpha)-acyltransferase</fullName>
        <ecNumber evidence="7">2.3.2.30</ecNumber>
    </recommendedName>
</protein>
<dbReference type="InterPro" id="IPR002123">
    <property type="entry name" value="Plipid/glycerol_acylTrfase"/>
</dbReference>
<dbReference type="eggNOG" id="COG0204">
    <property type="taxonomic scope" value="Bacteria"/>
</dbReference>
<dbReference type="OrthoDB" id="1113830at2"/>
<dbReference type="InterPro" id="IPR052351">
    <property type="entry name" value="Ornithine_N-alpha-AT"/>
</dbReference>
<evidence type="ECO:0000256" key="4">
    <source>
        <dbReference type="ARBA" id="ARBA00023098"/>
    </source>
</evidence>
<keyword evidence="2" id="KW-0444">Lipid biosynthesis</keyword>
<keyword evidence="3 12" id="KW-0808">Transferase</keyword>
<comment type="similarity">
    <text evidence="6">Belongs to the acetyltransferase family. OlsB subfamily.</text>
</comment>
<dbReference type="Pfam" id="PF13444">
    <property type="entry name" value="Acetyltransf_5"/>
    <property type="match status" value="1"/>
</dbReference>
<dbReference type="AlphaFoldDB" id="G4QEX6"/>
<evidence type="ECO:0000313" key="12">
    <source>
        <dbReference type="EMBL" id="AEP28239.1"/>
    </source>
</evidence>
<dbReference type="PANTHER" id="PTHR37323:SF1">
    <property type="entry name" value="L-ORNITHINE N(ALPHA)-ACYLTRANSFERASE"/>
    <property type="match status" value="1"/>
</dbReference>
<dbReference type="PANTHER" id="PTHR37323">
    <property type="entry name" value="GCN5-RELATED N-ACETYLTRANSFERASE"/>
    <property type="match status" value="1"/>
</dbReference>
<evidence type="ECO:0000256" key="8">
    <source>
        <dbReference type="ARBA" id="ARBA00039866"/>
    </source>
</evidence>
<feature type="domain" description="Phospholipid/glycerol acyltransferase" evidence="11">
    <location>
        <begin position="81"/>
        <end position="198"/>
    </location>
</feature>
<name>G4QEX6_GLANF</name>
<dbReference type="GO" id="GO:0006629">
    <property type="term" value="P:lipid metabolic process"/>
    <property type="evidence" value="ECO:0007669"/>
    <property type="project" value="UniProtKB-KW"/>
</dbReference>
<evidence type="ECO:0000313" key="13">
    <source>
        <dbReference type="Proteomes" id="UP000009282"/>
    </source>
</evidence>
<keyword evidence="5 12" id="KW-0012">Acyltransferase</keyword>
<keyword evidence="4" id="KW-0443">Lipid metabolism</keyword>
<evidence type="ECO:0000256" key="3">
    <source>
        <dbReference type="ARBA" id="ARBA00022679"/>
    </source>
</evidence>
<sequence>MLDTQQVIANHYPKVANSHLFNKPVKKILKYLLCEEQLNKFTVHYPHLTGFDFVEQVLAYFAFTYRVNDQQRERIPETGKLIIIANHPIGTLDGLALIKCVKEIRSDVKVIANNMLMAIRPLHEILLPVNNMQGGTQKQNIQNINLHLRNEGVLIVFPAGEVSRLRPHGIRDTKWQSGFLRMAKANHCPILPVYLDAKNSAFFYGVSLLYKPAASALLVKEMFKKKNKNMDITIGEVIPLDAFSQLPISLLEQVKLFKKHLYNIAKNKPGVFLTQKPIAMPEERRELLKALKAECDVLGESPDGKTIYLYRYGLSSPIMRELGRLREITFRAVGEGTKQRRDIDKYDKSYYHLILWDKNDLEIAGAYRFGDVKQLLEKGESIYSTSLFHYNQSMQPYFNKGLELGRSFVQQKYWGKRSLDYLWIGIGAFLAKHPEYRYLFGPVTLSAQLPSAAVKLITAFYTHYFPDNENIASAKMPYPICKIAQENFKDLEYKEGLAWLKSALKHMNVSLPTLYKQYAEICDEGGVRFASFNIDPDFQNCIDGLVIVDMTMLKAKKRKRYFPLT</sequence>
<comment type="pathway">
    <text evidence="1">Lipid metabolism.</text>
</comment>
<organism evidence="12 13">
    <name type="scientific">Glaciecola nitratireducens (strain JCM 12485 / KCTC 12276 / FR1064)</name>
    <dbReference type="NCBI Taxonomy" id="1085623"/>
    <lineage>
        <taxon>Bacteria</taxon>
        <taxon>Pseudomonadati</taxon>
        <taxon>Pseudomonadota</taxon>
        <taxon>Gammaproteobacteria</taxon>
        <taxon>Alteromonadales</taxon>
        <taxon>Alteromonadaceae</taxon>
        <taxon>Brumicola</taxon>
    </lineage>
</organism>
<keyword evidence="13" id="KW-1185">Reference proteome</keyword>
<accession>G4QEX6</accession>
<comment type="catalytic activity">
    <reaction evidence="10">
        <text>a (3R)-hydroxyacyl-[ACP] + L-ornithine = a lyso-ornithine lipid + holo-[ACP] + H(+)</text>
        <dbReference type="Rhea" id="RHEA:20633"/>
        <dbReference type="Rhea" id="RHEA-COMP:9685"/>
        <dbReference type="Rhea" id="RHEA-COMP:9945"/>
        <dbReference type="ChEBI" id="CHEBI:15378"/>
        <dbReference type="ChEBI" id="CHEBI:46911"/>
        <dbReference type="ChEBI" id="CHEBI:64479"/>
        <dbReference type="ChEBI" id="CHEBI:78827"/>
        <dbReference type="ChEBI" id="CHEBI:138482"/>
        <dbReference type="EC" id="2.3.2.30"/>
    </reaction>
    <physiologicalReaction direction="left-to-right" evidence="10">
        <dbReference type="Rhea" id="RHEA:20634"/>
    </physiologicalReaction>
</comment>
<dbReference type="SUPFAM" id="SSF55729">
    <property type="entry name" value="Acyl-CoA N-acyltransferases (Nat)"/>
    <property type="match status" value="1"/>
</dbReference>
<evidence type="ECO:0000256" key="9">
    <source>
        <dbReference type="ARBA" id="ARBA00045724"/>
    </source>
</evidence>
<dbReference type="GO" id="GO:0043810">
    <property type="term" value="F:ornithine-acyl [acyl carrier protein] N-acyltransferase activity"/>
    <property type="evidence" value="ECO:0007669"/>
    <property type="project" value="UniProtKB-EC"/>
</dbReference>
<dbReference type="InterPro" id="IPR016181">
    <property type="entry name" value="Acyl_CoA_acyltransferase"/>
</dbReference>
<dbReference type="EMBL" id="CP003060">
    <property type="protein sequence ID" value="AEP28239.1"/>
    <property type="molecule type" value="Genomic_DNA"/>
</dbReference>
<comment type="function">
    <text evidence="9">Catalyzes the first step in the biosynthesis of ornithine lipids, which are phosphorus-free membrane lipids. Catalyzes the 3-hydroxyacyl-acyl carrier protein-dependent acylation of ornithine to form lyso-ornithine lipid (LOL).</text>
</comment>
<dbReference type="HOGENOM" id="CLU_033329_1_0_6"/>
<evidence type="ECO:0000256" key="6">
    <source>
        <dbReference type="ARBA" id="ARBA00038095"/>
    </source>
</evidence>
<dbReference type="InterPro" id="IPR045746">
    <property type="entry name" value="ACT14924-like_Acyltransf_dom"/>
</dbReference>
<reference evidence="12 13" key="1">
    <citation type="journal article" date="2011" name="J. Bacteriol.">
        <title>Complete genome sequence of seawater bacterium Glaciecola nitratireducens FR1064T.</title>
        <authorList>
            <person name="Bian F."/>
            <person name="Qin Q.L."/>
            <person name="Xie B.B."/>
            <person name="Shu Y.L."/>
            <person name="Zhang X.Y."/>
            <person name="Yu Y."/>
            <person name="Chen B."/>
            <person name="Chen X.L."/>
            <person name="Zhou B.C."/>
            <person name="Zhang Y.Z."/>
        </authorList>
    </citation>
    <scope>NUCLEOTIDE SEQUENCE [LARGE SCALE GENOMIC DNA]</scope>
    <source>
        <strain evidence="13">JCM 12485 / KCTC 12276 / FR1064</strain>
    </source>
</reference>
<evidence type="ECO:0000256" key="1">
    <source>
        <dbReference type="ARBA" id="ARBA00005189"/>
    </source>
</evidence>
<gene>
    <name evidence="12" type="ordered locus">GNIT_0085</name>
</gene>
<dbReference type="Pfam" id="PF19576">
    <property type="entry name" value="Acyltransf_2"/>
    <property type="match status" value="1"/>
</dbReference>
<evidence type="ECO:0000256" key="2">
    <source>
        <dbReference type="ARBA" id="ARBA00022516"/>
    </source>
</evidence>
<dbReference type="EC" id="2.3.2.30" evidence="7"/>
<dbReference type="SUPFAM" id="SSF69593">
    <property type="entry name" value="Glycerol-3-phosphate (1)-acyltransferase"/>
    <property type="match status" value="1"/>
</dbReference>